<dbReference type="OrthoDB" id="2798516at2759"/>
<feature type="region of interest" description="Disordered" evidence="1">
    <location>
        <begin position="413"/>
        <end position="433"/>
    </location>
</feature>
<keyword evidence="2" id="KW-0472">Membrane</keyword>
<keyword evidence="2" id="KW-1133">Transmembrane helix</keyword>
<feature type="transmembrane region" description="Helical" evidence="2">
    <location>
        <begin position="83"/>
        <end position="109"/>
    </location>
</feature>
<dbReference type="Proteomes" id="UP000559027">
    <property type="component" value="Unassembled WGS sequence"/>
</dbReference>
<comment type="caution">
    <text evidence="3">The sequence shown here is derived from an EMBL/GenBank/DDBJ whole genome shotgun (WGS) entry which is preliminary data.</text>
</comment>
<dbReference type="AlphaFoldDB" id="A0A8H5CSQ7"/>
<proteinExistence type="predicted"/>
<evidence type="ECO:0000256" key="1">
    <source>
        <dbReference type="SAM" id="MobiDB-lite"/>
    </source>
</evidence>
<gene>
    <name evidence="3" type="ORF">D9756_009958</name>
</gene>
<sequence length="433" mass="47956">MSKGATTGRLSLPSALQIASCILLSHCTPPSPSTSSPPTFVSSRTSTFLITQYTFTSWKIRSIPTMAPIALLSLENATLDNTVGALFLGVLATMFLFGITTLQTFWYYHLFPKDSQLHKYSLCKAQGSRIYRTLDALHLALTIHAVYTYIVTGFGDRAGLEYIVCSDDPQTTQSEKLSTIQYSSKYRSTYMVHTYTELENVSWVIVAAFATSTGIDFVITAAMCYYLWKSQVPTSSTAWALGFSQVYILSFLTMLNARKRTSNHSNTNGMLSETNQSETAPVTDLVPRCYKTLRNKFHQCSFSIGSNASIHTHAHIRVHRVVRPATSSFWSPPPPPTPGEDEHEYKDFLPSNLDLENGQTAALGGCERSLSDDSETIRGTLKSPLSPISPMSTETLLRSPLQHPASIYDGEARVSRTSADVRHLSTSYPWHAR</sequence>
<name>A0A8H5CSQ7_9AGAR</name>
<feature type="transmembrane region" description="Helical" evidence="2">
    <location>
        <begin position="130"/>
        <end position="150"/>
    </location>
</feature>
<keyword evidence="4" id="KW-1185">Reference proteome</keyword>
<feature type="transmembrane region" description="Helical" evidence="2">
    <location>
        <begin position="238"/>
        <end position="257"/>
    </location>
</feature>
<organism evidence="3 4">
    <name type="scientific">Leucocoprinus leucothites</name>
    <dbReference type="NCBI Taxonomy" id="201217"/>
    <lineage>
        <taxon>Eukaryota</taxon>
        <taxon>Fungi</taxon>
        <taxon>Dikarya</taxon>
        <taxon>Basidiomycota</taxon>
        <taxon>Agaricomycotina</taxon>
        <taxon>Agaricomycetes</taxon>
        <taxon>Agaricomycetidae</taxon>
        <taxon>Agaricales</taxon>
        <taxon>Agaricineae</taxon>
        <taxon>Agaricaceae</taxon>
        <taxon>Leucocoprinus</taxon>
    </lineage>
</organism>
<feature type="transmembrane region" description="Helical" evidence="2">
    <location>
        <begin position="201"/>
        <end position="226"/>
    </location>
</feature>
<evidence type="ECO:0000256" key="2">
    <source>
        <dbReference type="SAM" id="Phobius"/>
    </source>
</evidence>
<feature type="compositionally biased region" description="Polar residues" evidence="1">
    <location>
        <begin position="424"/>
        <end position="433"/>
    </location>
</feature>
<evidence type="ECO:0000313" key="3">
    <source>
        <dbReference type="EMBL" id="KAF5347344.1"/>
    </source>
</evidence>
<protein>
    <submittedName>
        <fullName evidence="3">Uncharacterized protein</fullName>
    </submittedName>
</protein>
<reference evidence="3 4" key="1">
    <citation type="journal article" date="2020" name="ISME J.">
        <title>Uncovering the hidden diversity of litter-decomposition mechanisms in mushroom-forming fungi.</title>
        <authorList>
            <person name="Floudas D."/>
            <person name="Bentzer J."/>
            <person name="Ahren D."/>
            <person name="Johansson T."/>
            <person name="Persson P."/>
            <person name="Tunlid A."/>
        </authorList>
    </citation>
    <scope>NUCLEOTIDE SEQUENCE [LARGE SCALE GENOMIC DNA]</scope>
    <source>
        <strain evidence="3 4">CBS 146.42</strain>
    </source>
</reference>
<dbReference type="EMBL" id="JAACJO010000026">
    <property type="protein sequence ID" value="KAF5347344.1"/>
    <property type="molecule type" value="Genomic_DNA"/>
</dbReference>
<keyword evidence="2" id="KW-0812">Transmembrane</keyword>
<feature type="compositionally biased region" description="Basic and acidic residues" evidence="1">
    <location>
        <begin position="413"/>
        <end position="423"/>
    </location>
</feature>
<evidence type="ECO:0000313" key="4">
    <source>
        <dbReference type="Proteomes" id="UP000559027"/>
    </source>
</evidence>
<accession>A0A8H5CSQ7</accession>